<reference evidence="2 3" key="1">
    <citation type="submission" date="2018-07" db="EMBL/GenBank/DDBJ databases">
        <title>Genomic Encyclopedia of Type Strains, Phase IV (KMG-IV): sequencing the most valuable type-strain genomes for metagenomic binning, comparative biology and taxonomic classification.</title>
        <authorList>
            <person name="Goeker M."/>
        </authorList>
    </citation>
    <scope>NUCLEOTIDE SEQUENCE [LARGE SCALE GENOMIC DNA]</scope>
    <source>
        <strain evidence="2 3">DSM 27696</strain>
    </source>
</reference>
<feature type="transmembrane region" description="Helical" evidence="1">
    <location>
        <begin position="157"/>
        <end position="177"/>
    </location>
</feature>
<keyword evidence="3" id="KW-1185">Reference proteome</keyword>
<organism evidence="2 3">
    <name type="scientific">Saliterribacillus persicus</name>
    <dbReference type="NCBI Taxonomy" id="930114"/>
    <lineage>
        <taxon>Bacteria</taxon>
        <taxon>Bacillati</taxon>
        <taxon>Bacillota</taxon>
        <taxon>Bacilli</taxon>
        <taxon>Bacillales</taxon>
        <taxon>Bacillaceae</taxon>
        <taxon>Saliterribacillus</taxon>
    </lineage>
</organism>
<evidence type="ECO:0000256" key="1">
    <source>
        <dbReference type="SAM" id="Phobius"/>
    </source>
</evidence>
<keyword evidence="1" id="KW-1133">Transmembrane helix</keyword>
<dbReference type="Proteomes" id="UP000252585">
    <property type="component" value="Unassembled WGS sequence"/>
</dbReference>
<accession>A0A368XAC2</accession>
<feature type="transmembrane region" description="Helical" evidence="1">
    <location>
        <begin position="125"/>
        <end position="145"/>
    </location>
</feature>
<keyword evidence="1" id="KW-0812">Transmembrane</keyword>
<name>A0A368XAC2_9BACI</name>
<keyword evidence="1" id="KW-0472">Membrane</keyword>
<evidence type="ECO:0000313" key="3">
    <source>
        <dbReference type="Proteomes" id="UP000252585"/>
    </source>
</evidence>
<proteinExistence type="predicted"/>
<dbReference type="RefSeq" id="WP_425450973.1">
    <property type="nucleotide sequence ID" value="NZ_QPJJ01000012.1"/>
</dbReference>
<feature type="transmembrane region" description="Helical" evidence="1">
    <location>
        <begin position="74"/>
        <end position="93"/>
    </location>
</feature>
<feature type="transmembrane region" description="Helical" evidence="1">
    <location>
        <begin position="43"/>
        <end position="65"/>
    </location>
</feature>
<dbReference type="AlphaFoldDB" id="A0A368XAC2"/>
<protein>
    <submittedName>
        <fullName evidence="2">Uncharacterized protein</fullName>
    </submittedName>
</protein>
<comment type="caution">
    <text evidence="2">The sequence shown here is derived from an EMBL/GenBank/DDBJ whole genome shotgun (WGS) entry which is preliminary data.</text>
</comment>
<feature type="transmembrane region" description="Helical" evidence="1">
    <location>
        <begin position="99"/>
        <end position="118"/>
    </location>
</feature>
<dbReference type="InterPro" id="IPR014617">
    <property type="entry name" value="YphA_Bacsu"/>
</dbReference>
<gene>
    <name evidence="2" type="ORF">DFR57_11278</name>
</gene>
<evidence type="ECO:0000313" key="2">
    <source>
        <dbReference type="EMBL" id="RCW64900.1"/>
    </source>
</evidence>
<dbReference type="Pfam" id="PF24124">
    <property type="entry name" value="YphA"/>
    <property type="match status" value="1"/>
</dbReference>
<dbReference type="EMBL" id="QPJJ01000012">
    <property type="protein sequence ID" value="RCW64900.1"/>
    <property type="molecule type" value="Genomic_DNA"/>
</dbReference>
<sequence>MGHIWIAWILWIVLSFLLPKKREYQFFSWHLLWILNLISFDFSFYGIQVNATLFYMILISMIYLASQPIRYTQFFYILFCVIGLTAIQIWLLISPIWIWLIPAFSLSFCYCVFICLIVKSLQERVYLFLFVASISELFFHFILISYQISGKMADTSFLNYVFLTIGYFFILHSWKYISNQISVLTTRLLNT</sequence>